<dbReference type="GO" id="GO:0003887">
    <property type="term" value="F:DNA-directed DNA polymerase activity"/>
    <property type="evidence" value="ECO:0007669"/>
    <property type="project" value="UniProtKB-UniRule"/>
</dbReference>
<dbReference type="SUPFAM" id="SSF81585">
    <property type="entry name" value="PsbU/PolX domain-like"/>
    <property type="match status" value="1"/>
</dbReference>
<dbReference type="EMBL" id="PRFC01000206">
    <property type="protein sequence ID" value="PWV00479.1"/>
    <property type="molecule type" value="Genomic_DNA"/>
</dbReference>
<dbReference type="GO" id="GO:0046872">
    <property type="term" value="F:metal ion binding"/>
    <property type="evidence" value="ECO:0007669"/>
    <property type="project" value="UniProtKB-UniRule"/>
</dbReference>
<evidence type="ECO:0000256" key="1">
    <source>
        <dbReference type="ARBA" id="ARBA00022634"/>
    </source>
</evidence>
<dbReference type="Gene3D" id="3.30.210.10">
    <property type="entry name" value="DNA polymerase, thumb domain"/>
    <property type="match status" value="2"/>
</dbReference>
<dbReference type="GO" id="GO:0005634">
    <property type="term" value="C:nucleus"/>
    <property type="evidence" value="ECO:0007669"/>
    <property type="project" value="UniProtKB-SubCell"/>
</dbReference>
<evidence type="ECO:0000313" key="10">
    <source>
        <dbReference type="Proteomes" id="UP000246078"/>
    </source>
</evidence>
<dbReference type="Gene3D" id="3.30.460.10">
    <property type="entry name" value="Beta Polymerase, domain 2"/>
    <property type="match status" value="1"/>
</dbReference>
<evidence type="ECO:0000256" key="6">
    <source>
        <dbReference type="RuleBase" id="RU366014"/>
    </source>
</evidence>
<proteinExistence type="inferred from homology"/>
<dbReference type="VEuPathDB" id="TriTrypDB:TCDM_04368"/>
<gene>
    <name evidence="9" type="ORF">C3747_206g41</name>
</gene>
<dbReference type="InterPro" id="IPR002054">
    <property type="entry name" value="DNA-dir_DNA_pol_X"/>
</dbReference>
<keyword evidence="3 6" id="KW-0548">Nucleotidyltransferase</keyword>
<comment type="similarity">
    <text evidence="6">Belongs to the DNA polymerase type-X family.</text>
</comment>
<dbReference type="VEuPathDB" id="TriTrypDB:TcYC6_0065640"/>
<feature type="domain" description="DNA-directed DNA polymerase X" evidence="8">
    <location>
        <begin position="99"/>
        <end position="628"/>
    </location>
</feature>
<dbReference type="Pfam" id="PF14791">
    <property type="entry name" value="DNA_pol_B_thumb"/>
    <property type="match status" value="2"/>
</dbReference>
<accession>A0A2V2VZ30</accession>
<reference evidence="9 10" key="1">
    <citation type="journal article" date="2018" name="Microb. Genom.">
        <title>Expanding an expanded genome: long-read sequencing of Trypanosoma cruzi.</title>
        <authorList>
            <person name="Berna L."/>
            <person name="Rodriguez M."/>
            <person name="Chiribao M.L."/>
            <person name="Parodi-Talice A."/>
            <person name="Pita S."/>
            <person name="Rijo G."/>
            <person name="Alvarez-Valin F."/>
            <person name="Robello C."/>
        </authorList>
    </citation>
    <scope>NUCLEOTIDE SEQUENCE [LARGE SCALE GENOMIC DNA]</scope>
    <source>
        <strain evidence="9 10">TCC</strain>
    </source>
</reference>
<dbReference type="InterPro" id="IPR027421">
    <property type="entry name" value="DNA_pol_lamdba_lyase_dom_sf"/>
</dbReference>
<dbReference type="CDD" id="cd00141">
    <property type="entry name" value="NT_POLXc"/>
    <property type="match status" value="1"/>
</dbReference>
<comment type="caution">
    <text evidence="9">The sequence shown here is derived from an EMBL/GenBank/DDBJ whole genome shotgun (WGS) entry which is preliminary data.</text>
</comment>
<feature type="compositionally biased region" description="Acidic residues" evidence="7">
    <location>
        <begin position="549"/>
        <end position="569"/>
    </location>
</feature>
<dbReference type="GO" id="GO:0003677">
    <property type="term" value="F:DNA binding"/>
    <property type="evidence" value="ECO:0007669"/>
    <property type="project" value="UniProtKB-UniRule"/>
</dbReference>
<dbReference type="SUPFAM" id="SSF47802">
    <property type="entry name" value="DNA polymerase beta, N-terminal domain-like"/>
    <property type="match status" value="1"/>
</dbReference>
<evidence type="ECO:0000313" key="9">
    <source>
        <dbReference type="EMBL" id="PWV00479.1"/>
    </source>
</evidence>
<feature type="region of interest" description="Disordered" evidence="7">
    <location>
        <begin position="47"/>
        <end position="78"/>
    </location>
</feature>
<dbReference type="AlphaFoldDB" id="A0A2V2VZ30"/>
<dbReference type="VEuPathDB" id="TriTrypDB:TcG_07025"/>
<dbReference type="VEuPathDB" id="TriTrypDB:TcCLB.507063.100"/>
<dbReference type="InterPro" id="IPR028207">
    <property type="entry name" value="DNA_pol_B_palm_palm"/>
</dbReference>
<dbReference type="VEuPathDB" id="TriTrypDB:TcCL_ESM12323"/>
<keyword evidence="6" id="KW-0539">Nucleus</keyword>
<dbReference type="VEuPathDB" id="TriTrypDB:C3747_206g41"/>
<dbReference type="PANTHER" id="PTHR11276">
    <property type="entry name" value="DNA POLYMERASE TYPE-X FAMILY MEMBER"/>
    <property type="match status" value="1"/>
</dbReference>
<dbReference type="SMART" id="SM00483">
    <property type="entry name" value="POLXc"/>
    <property type="match status" value="1"/>
</dbReference>
<protein>
    <recommendedName>
        <fullName evidence="6">DNA polymerase</fullName>
        <ecNumber evidence="6">2.7.7.7</ecNumber>
    </recommendedName>
</protein>
<evidence type="ECO:0000256" key="5">
    <source>
        <dbReference type="PIRSR" id="PIRSR622312-50"/>
    </source>
</evidence>
<dbReference type="VEuPathDB" id="TriTrypDB:C4B63_31g179"/>
<dbReference type="Gene3D" id="1.10.150.110">
    <property type="entry name" value="DNA polymerase beta, N-terminal domain-like"/>
    <property type="match status" value="1"/>
</dbReference>
<dbReference type="VEuPathDB" id="TriTrypDB:TcYC6_0065630"/>
<evidence type="ECO:0000256" key="7">
    <source>
        <dbReference type="SAM" id="MobiDB-lite"/>
    </source>
</evidence>
<dbReference type="InterPro" id="IPR037160">
    <property type="entry name" value="DNA_Pol_thumb_sf"/>
</dbReference>
<dbReference type="GO" id="GO:0006303">
    <property type="term" value="P:double-strand break repair via nonhomologous end joining"/>
    <property type="evidence" value="ECO:0007669"/>
    <property type="project" value="TreeGrafter"/>
</dbReference>
<dbReference type="InterPro" id="IPR043519">
    <property type="entry name" value="NT_sf"/>
</dbReference>
<dbReference type="InterPro" id="IPR029398">
    <property type="entry name" value="PolB_thumb"/>
</dbReference>
<dbReference type="InterPro" id="IPR002008">
    <property type="entry name" value="DNA_pol_X_beta-like"/>
</dbReference>
<keyword evidence="6" id="KW-0239">DNA-directed DNA polymerase</keyword>
<dbReference type="VEuPathDB" id="TriTrypDB:TCSYLVIO_010589"/>
<keyword evidence="4" id="KW-0235">DNA replication</keyword>
<sequence>MMLLRATRLLRVSKRTVASAGAQGAVKRATTTAAAPVAESTTLREARAAAATKAAGQRKPLHHSRGGSGDSTRPVTSLQASAQLKGVRTISKASSFVPDHREKVLQIFQRLAEINNALQERYKAQSYQIAVDNLKRDDFIFVHLPPNILPPGVDDAKRTEQLNAVSATPVVGEKLKAKIVEILSMGDLAELHSLQAKPIIRAIQELTQVHGVGPRTAVTFYKKYGIKSVAELQERVKDHEAEKGIGDGDRVGSNCGNSGGAKKGSKKTSAGDDDPVLHLTEAQRLGLKYHRDIMQRIPYEEVRLHEAFLKLRLRKYLGKGYELSICGSYRRRQPTSGDIDVLITRKMNGKGPAIRRTKSKKGGHHHSDEQVLAPQEVLAAFVEALKRERYIEATLAQGATKFMGVSRLRSYNYNAGATSPKLYPARRLDIRFVEPECFPAALLYFTGSKHFNVVMRAEAIKQNFVLNEYGLFHNDAATTVAAAAEDNAVDGSSSCSSGSSGGNSKNKPNNNNSNNGGGGNTARGRWNAEAFQKLVRAQYYSAKSPAFMGDDDGHGEEDDDGEDGADGAGEDTRSKKHGKKVSAARQRQQQQELAALWREVESRRVKVKHERDIFDALGMTYVQPEQREM</sequence>
<keyword evidence="2 6" id="KW-0808">Transferase</keyword>
<dbReference type="Gene3D" id="1.10.150.20">
    <property type="entry name" value="5' to 3' exonuclease, C-terminal subdomain"/>
    <property type="match status" value="1"/>
</dbReference>
<dbReference type="PANTHER" id="PTHR11276:SF28">
    <property type="entry name" value="DNA POLYMERASE LAMBDA"/>
    <property type="match status" value="1"/>
</dbReference>
<dbReference type="VEuPathDB" id="TriTrypDB:TcCLB.503955.10"/>
<keyword evidence="6" id="KW-0234">DNA repair</keyword>
<feature type="region of interest" description="Disordered" evidence="7">
    <location>
        <begin position="545"/>
        <end position="588"/>
    </location>
</feature>
<dbReference type="Proteomes" id="UP000246078">
    <property type="component" value="Unassembled WGS sequence"/>
</dbReference>
<dbReference type="VEuPathDB" id="TriTrypDB:TcBrA4_0113400"/>
<evidence type="ECO:0000256" key="4">
    <source>
        <dbReference type="ARBA" id="ARBA00022705"/>
    </source>
</evidence>
<evidence type="ECO:0000256" key="3">
    <source>
        <dbReference type="ARBA" id="ARBA00022695"/>
    </source>
</evidence>
<dbReference type="VEuPathDB" id="TriTrypDB:C4B63_31g180"/>
<dbReference type="VEuPathDB" id="TriTrypDB:Tc_MARK_8962"/>
<feature type="region of interest" description="Disordered" evidence="7">
    <location>
        <begin position="489"/>
        <end position="524"/>
    </location>
</feature>
<dbReference type="VEuPathDB" id="TriTrypDB:TcCL_ESM00810"/>
<comment type="function">
    <text evidence="6">DNA polymerase that functions in several pathways of DNA repair. Involved in base excision repair (BER) responsible for repair of lesions that give rise to abasic (AP) sites in DNA. Also contributes to DNA double-strand break repair by non-homologous end joining and homologous recombination. Has both template-dependent and template-independent (terminal transferase) DNA polymerase activities. Has also a 5'-deoxyribose-5-phosphate lyase (dRP lyase) activity.</text>
</comment>
<feature type="compositionally biased region" description="Low complexity" evidence="7">
    <location>
        <begin position="489"/>
        <end position="514"/>
    </location>
</feature>
<dbReference type="SUPFAM" id="SSF81301">
    <property type="entry name" value="Nucleotidyltransferase"/>
    <property type="match status" value="1"/>
</dbReference>
<comment type="catalytic activity">
    <reaction evidence="6">
        <text>DNA(n) + a 2'-deoxyribonucleoside 5'-triphosphate = DNA(n+1) + diphosphate</text>
        <dbReference type="Rhea" id="RHEA:22508"/>
        <dbReference type="Rhea" id="RHEA-COMP:17339"/>
        <dbReference type="Rhea" id="RHEA-COMP:17340"/>
        <dbReference type="ChEBI" id="CHEBI:33019"/>
        <dbReference type="ChEBI" id="CHEBI:61560"/>
        <dbReference type="ChEBI" id="CHEBI:173112"/>
        <dbReference type="EC" id="2.7.7.7"/>
    </reaction>
</comment>
<feature type="region of interest" description="Disordered" evidence="7">
    <location>
        <begin position="242"/>
        <end position="275"/>
    </location>
</feature>
<dbReference type="EC" id="2.7.7.7" evidence="6"/>
<feature type="active site" description="Nucleophile; Schiff-base intermediate with DNA; for 5'-dRP lyase activity" evidence="5">
    <location>
        <position position="178"/>
    </location>
</feature>
<organism evidence="9 10">
    <name type="scientific">Trypanosoma cruzi</name>
    <dbReference type="NCBI Taxonomy" id="5693"/>
    <lineage>
        <taxon>Eukaryota</taxon>
        <taxon>Discoba</taxon>
        <taxon>Euglenozoa</taxon>
        <taxon>Kinetoplastea</taxon>
        <taxon>Metakinetoplastina</taxon>
        <taxon>Trypanosomatida</taxon>
        <taxon>Trypanosomatidae</taxon>
        <taxon>Trypanosoma</taxon>
        <taxon>Schizotrypanum</taxon>
    </lineage>
</organism>
<keyword evidence="1" id="KW-0237">DNA synthesis</keyword>
<dbReference type="InterPro" id="IPR022312">
    <property type="entry name" value="DNA_pol_X"/>
</dbReference>
<comment type="subcellular location">
    <subcellularLocation>
        <location evidence="6">Nucleus</location>
    </subcellularLocation>
</comment>
<dbReference type="PRINTS" id="PR00870">
    <property type="entry name" value="DNAPOLXBETA"/>
</dbReference>
<dbReference type="VEuPathDB" id="TriTrypDB:TcCLB.503953.59"/>
<evidence type="ECO:0000256" key="2">
    <source>
        <dbReference type="ARBA" id="ARBA00022679"/>
    </source>
</evidence>
<evidence type="ECO:0000259" key="8">
    <source>
        <dbReference type="SMART" id="SM00483"/>
    </source>
</evidence>
<dbReference type="VEuPathDB" id="TriTrypDB:BCY84_10657"/>
<keyword evidence="6" id="KW-0227">DNA damage</keyword>
<dbReference type="VEuPathDB" id="TriTrypDB:TcYC6_0065620"/>
<name>A0A2V2VZ30_TRYCR</name>
<dbReference type="VEuPathDB" id="TriTrypDB:ECC02_000677"/>
<dbReference type="Pfam" id="PF14792">
    <property type="entry name" value="DNA_pol_B_palm"/>
    <property type="match status" value="1"/>
</dbReference>